<gene>
    <name evidence="1" type="ORF">EfsSVR2332_40330</name>
</gene>
<accession>A0AC59HWB0</accession>
<reference evidence="1" key="1">
    <citation type="submission" date="2022-08" db="EMBL/GenBank/DDBJ databases">
        <title>Molecular epidemiological analysis of five strains of VanD-type vancomycin-resistant Enterococcus faecalis.</title>
        <authorList>
            <person name="Mimura K."/>
            <person name="Hashimoto Y."/>
            <person name="Tomita H."/>
        </authorList>
    </citation>
    <scope>NUCLEOTIDE SEQUENCE</scope>
    <source>
        <strain evidence="1">SVR2332</strain>
        <plasmid evidence="1">pSVR2332_phage</plasmid>
    </source>
</reference>
<name>A0AC59HWB0_ENTFL</name>
<proteinExistence type="predicted"/>
<dbReference type="Proteomes" id="UP001317613">
    <property type="component" value="Plasmid pSVR2332_phage"/>
</dbReference>
<organism evidence="1 2">
    <name type="scientific">Enterococcus faecalis</name>
    <name type="common">Streptococcus faecalis</name>
    <dbReference type="NCBI Taxonomy" id="1351"/>
    <lineage>
        <taxon>Bacteria</taxon>
        <taxon>Bacillati</taxon>
        <taxon>Bacillota</taxon>
        <taxon>Bacilli</taxon>
        <taxon>Lactobacillales</taxon>
        <taxon>Enterococcaceae</taxon>
        <taxon>Enterococcus</taxon>
    </lineage>
</organism>
<evidence type="ECO:0000313" key="2">
    <source>
        <dbReference type="Proteomes" id="UP001317613"/>
    </source>
</evidence>
<geneLocation type="plasmid" evidence="1 2">
    <name>pSVR2332_phage</name>
</geneLocation>
<sequence length="66" mass="8411">MQEEEATTYHTYEFLKKRKDDPKWKDQYLQRKEERELSTLYRILFFMICLNILIWGYGIFRYFFII</sequence>
<dbReference type="EMBL" id="AP026731">
    <property type="protein sequence ID" value="BDQ63955.1"/>
    <property type="molecule type" value="Genomic_DNA"/>
</dbReference>
<keyword evidence="1" id="KW-0614">Plasmid</keyword>
<evidence type="ECO:0000313" key="1">
    <source>
        <dbReference type="EMBL" id="BDQ63955.1"/>
    </source>
</evidence>
<protein>
    <submittedName>
        <fullName evidence="1">Uncharacterized protein</fullName>
    </submittedName>
</protein>